<accession>A0A9P8E8I2</accession>
<feature type="non-terminal residue" evidence="6">
    <location>
        <position position="1"/>
    </location>
</feature>
<gene>
    <name evidence="6" type="ORF">KCU76_g13395</name>
</gene>
<dbReference type="SUPFAM" id="SSF53187">
    <property type="entry name" value="Zn-dependent exopeptidases"/>
    <property type="match status" value="1"/>
</dbReference>
<reference evidence="6" key="2">
    <citation type="submission" date="2021-08" db="EMBL/GenBank/DDBJ databases">
        <authorList>
            <person name="Gostincar C."/>
            <person name="Sun X."/>
            <person name="Song Z."/>
            <person name="Gunde-Cimerman N."/>
        </authorList>
    </citation>
    <scope>NUCLEOTIDE SEQUENCE</scope>
    <source>
        <strain evidence="6">EXF-9911</strain>
    </source>
</reference>
<proteinExistence type="inferred from homology"/>
<evidence type="ECO:0000256" key="1">
    <source>
        <dbReference type="ARBA" id="ARBA00006153"/>
    </source>
</evidence>
<feature type="region of interest" description="Disordered" evidence="4">
    <location>
        <begin position="287"/>
        <end position="318"/>
    </location>
</feature>
<keyword evidence="3" id="KW-0378">Hydrolase</keyword>
<dbReference type="GO" id="GO:0016787">
    <property type="term" value="F:hydrolase activity"/>
    <property type="evidence" value="ECO:0007669"/>
    <property type="project" value="UniProtKB-KW"/>
</dbReference>
<dbReference type="PANTHER" id="PTHR11014">
    <property type="entry name" value="PEPTIDASE M20 FAMILY MEMBER"/>
    <property type="match status" value="1"/>
</dbReference>
<dbReference type="InterPro" id="IPR011650">
    <property type="entry name" value="Peptidase_M20_dimer"/>
</dbReference>
<dbReference type="Proteomes" id="UP000779574">
    <property type="component" value="Unassembled WGS sequence"/>
</dbReference>
<protein>
    <submittedName>
        <fullName evidence="6">Metal-dependent amidase/aminoacylase/carboxypeptidase</fullName>
    </submittedName>
</protein>
<organism evidence="6 7">
    <name type="scientific">Aureobasidium melanogenum</name>
    <name type="common">Aureobasidium pullulans var. melanogenum</name>
    <dbReference type="NCBI Taxonomy" id="46634"/>
    <lineage>
        <taxon>Eukaryota</taxon>
        <taxon>Fungi</taxon>
        <taxon>Dikarya</taxon>
        <taxon>Ascomycota</taxon>
        <taxon>Pezizomycotina</taxon>
        <taxon>Dothideomycetes</taxon>
        <taxon>Dothideomycetidae</taxon>
        <taxon>Dothideales</taxon>
        <taxon>Saccotheciaceae</taxon>
        <taxon>Aureobasidium</taxon>
    </lineage>
</organism>
<dbReference type="Gene3D" id="3.30.70.360">
    <property type="match status" value="1"/>
</dbReference>
<evidence type="ECO:0000313" key="7">
    <source>
        <dbReference type="Proteomes" id="UP000779574"/>
    </source>
</evidence>
<evidence type="ECO:0000313" key="6">
    <source>
        <dbReference type="EMBL" id="KAG9683018.1"/>
    </source>
</evidence>
<evidence type="ECO:0000256" key="2">
    <source>
        <dbReference type="ARBA" id="ARBA00006247"/>
    </source>
</evidence>
<comment type="caution">
    <text evidence="6">The sequence shown here is derived from an EMBL/GenBank/DDBJ whole genome shotgun (WGS) entry which is preliminary data.</text>
</comment>
<comment type="similarity">
    <text evidence="1">Belongs to the peptidase M20 family.</text>
</comment>
<name>A0A9P8E8I2_AURME</name>
<sequence length="318" mass="33861">MTKKDNPISKVVSSHRPDLEQDYVPLYKHFHANPELSHQEKETAAKIAEHLGQTCPEVNLHTGIGGHGLAGVLKNGSGPTVLLRADIDGLPVEEKYQDLLGRAKSPAEEKGQGAQAMVDDGLYDKVPIPDVVLGGHVMPMRAGTLGTKRGLMASSADSLKVTLHGKGGHASQPHRLVDPVVMAASTVMRLQTIVSREVDPADNAVVTCACIIAGDAENVVADNAILKLDLRAVNAETRSKVLSSVKRVVNAESMASGAVQNPTFETRNFPLTINDDEVTQRLEESFGEHFGTDDNSYTSSAAKLGGSEDFGILDNDGD</sequence>
<dbReference type="AlphaFoldDB" id="A0A9P8E8I2"/>
<dbReference type="InterPro" id="IPR036264">
    <property type="entry name" value="Bact_exopeptidase_dim_dom"/>
</dbReference>
<evidence type="ECO:0000259" key="5">
    <source>
        <dbReference type="Pfam" id="PF07687"/>
    </source>
</evidence>
<dbReference type="Pfam" id="PF07687">
    <property type="entry name" value="M20_dimer"/>
    <property type="match status" value="1"/>
</dbReference>
<dbReference type="EMBL" id="JAHFXF010000747">
    <property type="protein sequence ID" value="KAG9683018.1"/>
    <property type="molecule type" value="Genomic_DNA"/>
</dbReference>
<evidence type="ECO:0000256" key="4">
    <source>
        <dbReference type="SAM" id="MobiDB-lite"/>
    </source>
</evidence>
<dbReference type="Gene3D" id="3.40.630.10">
    <property type="entry name" value="Zn peptidases"/>
    <property type="match status" value="2"/>
</dbReference>
<feature type="domain" description="Peptidase M20 dimerisation" evidence="5">
    <location>
        <begin position="157"/>
        <end position="252"/>
    </location>
</feature>
<dbReference type="InterPro" id="IPR002933">
    <property type="entry name" value="Peptidase_M20"/>
</dbReference>
<dbReference type="InterPro" id="IPR017439">
    <property type="entry name" value="Amidohydrolase"/>
</dbReference>
<evidence type="ECO:0000256" key="3">
    <source>
        <dbReference type="ARBA" id="ARBA00022801"/>
    </source>
</evidence>
<dbReference type="Pfam" id="PF01546">
    <property type="entry name" value="Peptidase_M20"/>
    <property type="match status" value="1"/>
</dbReference>
<reference evidence="6" key="1">
    <citation type="journal article" date="2021" name="J Fungi (Basel)">
        <title>Virulence traits and population genomics of the black yeast Aureobasidium melanogenum.</title>
        <authorList>
            <person name="Cernosa A."/>
            <person name="Sun X."/>
            <person name="Gostincar C."/>
            <person name="Fang C."/>
            <person name="Gunde-Cimerman N."/>
            <person name="Song Z."/>
        </authorList>
    </citation>
    <scope>NUCLEOTIDE SEQUENCE</scope>
    <source>
        <strain evidence="6">EXF-9911</strain>
    </source>
</reference>
<dbReference type="PANTHER" id="PTHR11014:SF63">
    <property type="entry name" value="METALLOPEPTIDASE, PUTATIVE (AFU_ORTHOLOGUE AFUA_6G09600)-RELATED"/>
    <property type="match status" value="1"/>
</dbReference>
<dbReference type="OrthoDB" id="6119954at2759"/>
<dbReference type="SUPFAM" id="SSF55031">
    <property type="entry name" value="Bacterial exopeptidase dimerisation domain"/>
    <property type="match status" value="1"/>
</dbReference>
<comment type="similarity">
    <text evidence="2">Belongs to the peptidase M20A family.</text>
</comment>
<dbReference type="FunFam" id="3.30.70.360:FF:000001">
    <property type="entry name" value="N-acetyldiaminopimelate deacetylase"/>
    <property type="match status" value="1"/>
</dbReference>